<organism evidence="1">
    <name type="scientific">marine metagenome</name>
    <dbReference type="NCBI Taxonomy" id="408172"/>
    <lineage>
        <taxon>unclassified sequences</taxon>
        <taxon>metagenomes</taxon>
        <taxon>ecological metagenomes</taxon>
    </lineage>
</organism>
<protein>
    <submittedName>
        <fullName evidence="1">Uncharacterized protein</fullName>
    </submittedName>
</protein>
<gene>
    <name evidence="1" type="ORF">METZ01_LOCUS327018</name>
</gene>
<accession>A0A382PLA8</accession>
<dbReference type="EMBL" id="UINC01108223">
    <property type="protein sequence ID" value="SVC74164.1"/>
    <property type="molecule type" value="Genomic_DNA"/>
</dbReference>
<sequence length="81" mass="9338">MKQMYKGFSDASCDIFGSIGMGAKTIFVFSEAGHAEGMKVRFKQETGDEEMFTREIAKLKVPQARKDYLTRKYITHRYSSR</sequence>
<evidence type="ECO:0000313" key="1">
    <source>
        <dbReference type="EMBL" id="SVC74164.1"/>
    </source>
</evidence>
<proteinExistence type="predicted"/>
<name>A0A382PLA8_9ZZZZ</name>
<dbReference type="AlphaFoldDB" id="A0A382PLA8"/>
<reference evidence="1" key="1">
    <citation type="submission" date="2018-05" db="EMBL/GenBank/DDBJ databases">
        <authorList>
            <person name="Lanie J.A."/>
            <person name="Ng W.-L."/>
            <person name="Kazmierczak K.M."/>
            <person name="Andrzejewski T.M."/>
            <person name="Davidsen T.M."/>
            <person name="Wayne K.J."/>
            <person name="Tettelin H."/>
            <person name="Glass J.I."/>
            <person name="Rusch D."/>
            <person name="Podicherti R."/>
            <person name="Tsui H.-C.T."/>
            <person name="Winkler M.E."/>
        </authorList>
    </citation>
    <scope>NUCLEOTIDE SEQUENCE</scope>
</reference>